<feature type="compositionally biased region" description="Low complexity" evidence="1">
    <location>
        <begin position="96"/>
        <end position="109"/>
    </location>
</feature>
<reference evidence="3" key="1">
    <citation type="journal article" date="2019" name="Curr. Biol.">
        <title>Genome Sequence of Striga asiatica Provides Insight into the Evolution of Plant Parasitism.</title>
        <authorList>
            <person name="Yoshida S."/>
            <person name="Kim S."/>
            <person name="Wafula E.K."/>
            <person name="Tanskanen J."/>
            <person name="Kim Y.M."/>
            <person name="Honaas L."/>
            <person name="Yang Z."/>
            <person name="Spallek T."/>
            <person name="Conn C.E."/>
            <person name="Ichihashi Y."/>
            <person name="Cheong K."/>
            <person name="Cui S."/>
            <person name="Der J.P."/>
            <person name="Gundlach H."/>
            <person name="Jiao Y."/>
            <person name="Hori C."/>
            <person name="Ishida J.K."/>
            <person name="Kasahara H."/>
            <person name="Kiba T."/>
            <person name="Kim M.S."/>
            <person name="Koo N."/>
            <person name="Laohavisit A."/>
            <person name="Lee Y.H."/>
            <person name="Lumba S."/>
            <person name="McCourt P."/>
            <person name="Mortimer J.C."/>
            <person name="Mutuku J.M."/>
            <person name="Nomura T."/>
            <person name="Sasaki-Sekimoto Y."/>
            <person name="Seto Y."/>
            <person name="Wang Y."/>
            <person name="Wakatake T."/>
            <person name="Sakakibara H."/>
            <person name="Demura T."/>
            <person name="Yamaguchi S."/>
            <person name="Yoneyama K."/>
            <person name="Manabe R.I."/>
            <person name="Nelson D.C."/>
            <person name="Schulman A.H."/>
            <person name="Timko M.P."/>
            <person name="dePamphilis C.W."/>
            <person name="Choi D."/>
            <person name="Shirasu K."/>
        </authorList>
    </citation>
    <scope>NUCLEOTIDE SEQUENCE [LARGE SCALE GENOMIC DNA]</scope>
    <source>
        <strain evidence="3">cv. UVA1</strain>
    </source>
</reference>
<evidence type="ECO:0000313" key="2">
    <source>
        <dbReference type="EMBL" id="GER42375.1"/>
    </source>
</evidence>
<feature type="region of interest" description="Disordered" evidence="1">
    <location>
        <begin position="28"/>
        <end position="115"/>
    </location>
</feature>
<keyword evidence="2" id="KW-0808">Transferase</keyword>
<keyword evidence="3" id="KW-1185">Reference proteome</keyword>
<dbReference type="EMBL" id="BKCP01006294">
    <property type="protein sequence ID" value="GER42375.1"/>
    <property type="molecule type" value="Genomic_DNA"/>
</dbReference>
<name>A0A5A7QAS9_STRAF</name>
<proteinExistence type="predicted"/>
<comment type="caution">
    <text evidence="2">The sequence shown here is derived from an EMBL/GenBank/DDBJ whole genome shotgun (WGS) entry which is preliminary data.</text>
</comment>
<evidence type="ECO:0000313" key="3">
    <source>
        <dbReference type="Proteomes" id="UP000325081"/>
    </source>
</evidence>
<accession>A0A5A7QAS9</accession>
<organism evidence="2 3">
    <name type="scientific">Striga asiatica</name>
    <name type="common">Asiatic witchweed</name>
    <name type="synonym">Buchnera asiatica</name>
    <dbReference type="NCBI Taxonomy" id="4170"/>
    <lineage>
        <taxon>Eukaryota</taxon>
        <taxon>Viridiplantae</taxon>
        <taxon>Streptophyta</taxon>
        <taxon>Embryophyta</taxon>
        <taxon>Tracheophyta</taxon>
        <taxon>Spermatophyta</taxon>
        <taxon>Magnoliopsida</taxon>
        <taxon>eudicotyledons</taxon>
        <taxon>Gunneridae</taxon>
        <taxon>Pentapetalae</taxon>
        <taxon>asterids</taxon>
        <taxon>lamiids</taxon>
        <taxon>Lamiales</taxon>
        <taxon>Orobanchaceae</taxon>
        <taxon>Buchnereae</taxon>
        <taxon>Striga</taxon>
    </lineage>
</organism>
<gene>
    <name evidence="2" type="ORF">STAS_19151</name>
</gene>
<dbReference type="GO" id="GO:0032259">
    <property type="term" value="P:methylation"/>
    <property type="evidence" value="ECO:0007669"/>
    <property type="project" value="UniProtKB-KW"/>
</dbReference>
<evidence type="ECO:0000256" key="1">
    <source>
        <dbReference type="SAM" id="MobiDB-lite"/>
    </source>
</evidence>
<protein>
    <submittedName>
        <fullName evidence="2">tRNA (Guanine-N(7)-)-methyltransferase</fullName>
    </submittedName>
</protein>
<sequence>MRYVTQIDRQFLAKCYCTKNAVVTKKLDIRSSNGLNKTSRKHKPDKSEPRFCGVSSQTTASLPPIKGKLNAGVNGAELPATKGENPVELEAPPPSSSSSTPSAELSDSLTSALRL</sequence>
<keyword evidence="2" id="KW-0489">Methyltransferase</keyword>
<dbReference type="AlphaFoldDB" id="A0A5A7QAS9"/>
<dbReference type="GO" id="GO:0008168">
    <property type="term" value="F:methyltransferase activity"/>
    <property type="evidence" value="ECO:0007669"/>
    <property type="project" value="UniProtKB-KW"/>
</dbReference>
<dbReference type="Proteomes" id="UP000325081">
    <property type="component" value="Unassembled WGS sequence"/>
</dbReference>